<feature type="region of interest" description="Disordered" evidence="1">
    <location>
        <begin position="67"/>
        <end position="146"/>
    </location>
</feature>
<dbReference type="EMBL" id="ML120532">
    <property type="protein sequence ID" value="RPA90262.1"/>
    <property type="molecule type" value="Genomic_DNA"/>
</dbReference>
<dbReference type="AlphaFoldDB" id="A0A3N4IVN7"/>
<evidence type="ECO:0000313" key="3">
    <source>
        <dbReference type="Proteomes" id="UP000276215"/>
    </source>
</evidence>
<keyword evidence="3" id="KW-1185">Reference proteome</keyword>
<feature type="compositionally biased region" description="Polar residues" evidence="1">
    <location>
        <begin position="108"/>
        <end position="120"/>
    </location>
</feature>
<feature type="compositionally biased region" description="Low complexity" evidence="1">
    <location>
        <begin position="86"/>
        <end position="97"/>
    </location>
</feature>
<evidence type="ECO:0000256" key="1">
    <source>
        <dbReference type="SAM" id="MobiDB-lite"/>
    </source>
</evidence>
<organism evidence="2 3">
    <name type="scientific">Choiromyces venosus 120613-1</name>
    <dbReference type="NCBI Taxonomy" id="1336337"/>
    <lineage>
        <taxon>Eukaryota</taxon>
        <taxon>Fungi</taxon>
        <taxon>Dikarya</taxon>
        <taxon>Ascomycota</taxon>
        <taxon>Pezizomycotina</taxon>
        <taxon>Pezizomycetes</taxon>
        <taxon>Pezizales</taxon>
        <taxon>Tuberaceae</taxon>
        <taxon>Choiromyces</taxon>
    </lineage>
</organism>
<feature type="compositionally biased region" description="Polar residues" evidence="1">
    <location>
        <begin position="74"/>
        <end position="85"/>
    </location>
</feature>
<name>A0A3N4IVN7_9PEZI</name>
<proteinExistence type="predicted"/>
<sequence>MPYNIIVESTTPVPDDQKRLMSRTLREIGADPAVYYARWIQTTSTVYECKMGITETGEYSAIMSDKLSSPPPNYSSNRVFSQTLNSPTPASSSSASDPKAELTDNAPDVTSGQLEITNDLNDGDSDASSITTTTSTGASTPAEDLIGEPDSVSGLLPAFDANKGSVKPVTFLGSWFFPQGPDGKCRRWWDLRDDDPPMAGLGTPVRSALVSQGHTGQLVQRKPFDGVWKKFPLTPEEQARQDRLAKQEADRRARFNSGGFGERAALFRKRCAEVKAAIKASPGAEDSTQAIGRTDLPSREEFRNRVSEWKIAAAKLRVELLERCGRSI</sequence>
<gene>
    <name evidence="2" type="ORF">L873DRAFT_1795578</name>
</gene>
<feature type="compositionally biased region" description="Low complexity" evidence="1">
    <location>
        <begin position="126"/>
        <end position="140"/>
    </location>
</feature>
<evidence type="ECO:0000313" key="2">
    <source>
        <dbReference type="EMBL" id="RPA90262.1"/>
    </source>
</evidence>
<protein>
    <submittedName>
        <fullName evidence="2">Uncharacterized protein</fullName>
    </submittedName>
</protein>
<reference evidence="2 3" key="1">
    <citation type="journal article" date="2018" name="Nat. Ecol. Evol.">
        <title>Pezizomycetes genomes reveal the molecular basis of ectomycorrhizal truffle lifestyle.</title>
        <authorList>
            <person name="Murat C."/>
            <person name="Payen T."/>
            <person name="Noel B."/>
            <person name="Kuo A."/>
            <person name="Morin E."/>
            <person name="Chen J."/>
            <person name="Kohler A."/>
            <person name="Krizsan K."/>
            <person name="Balestrini R."/>
            <person name="Da Silva C."/>
            <person name="Montanini B."/>
            <person name="Hainaut M."/>
            <person name="Levati E."/>
            <person name="Barry K.W."/>
            <person name="Belfiori B."/>
            <person name="Cichocki N."/>
            <person name="Clum A."/>
            <person name="Dockter R.B."/>
            <person name="Fauchery L."/>
            <person name="Guy J."/>
            <person name="Iotti M."/>
            <person name="Le Tacon F."/>
            <person name="Lindquist E.A."/>
            <person name="Lipzen A."/>
            <person name="Malagnac F."/>
            <person name="Mello A."/>
            <person name="Molinier V."/>
            <person name="Miyauchi S."/>
            <person name="Poulain J."/>
            <person name="Riccioni C."/>
            <person name="Rubini A."/>
            <person name="Sitrit Y."/>
            <person name="Splivallo R."/>
            <person name="Traeger S."/>
            <person name="Wang M."/>
            <person name="Zifcakova L."/>
            <person name="Wipf D."/>
            <person name="Zambonelli A."/>
            <person name="Paolocci F."/>
            <person name="Nowrousian M."/>
            <person name="Ottonello S."/>
            <person name="Baldrian P."/>
            <person name="Spatafora J.W."/>
            <person name="Henrissat B."/>
            <person name="Nagy L.G."/>
            <person name="Aury J.M."/>
            <person name="Wincker P."/>
            <person name="Grigoriev I.V."/>
            <person name="Bonfante P."/>
            <person name="Martin F.M."/>
        </authorList>
    </citation>
    <scope>NUCLEOTIDE SEQUENCE [LARGE SCALE GENOMIC DNA]</scope>
    <source>
        <strain evidence="2 3">120613-1</strain>
    </source>
</reference>
<dbReference type="Proteomes" id="UP000276215">
    <property type="component" value="Unassembled WGS sequence"/>
</dbReference>
<accession>A0A3N4IVN7</accession>